<feature type="domain" description="C2H2-type" evidence="11">
    <location>
        <begin position="574"/>
        <end position="604"/>
    </location>
</feature>
<dbReference type="InterPro" id="IPR050589">
    <property type="entry name" value="Ikaros_C2H2-ZF"/>
</dbReference>
<dbReference type="AlphaFoldDB" id="A0AAN9UY46"/>
<accession>A0AAN9UY46</accession>
<feature type="transmembrane region" description="Helical" evidence="10">
    <location>
        <begin position="20"/>
        <end position="46"/>
    </location>
</feature>
<proteinExistence type="predicted"/>
<dbReference type="GO" id="GO:0006357">
    <property type="term" value="P:regulation of transcription by RNA polymerase II"/>
    <property type="evidence" value="ECO:0007669"/>
    <property type="project" value="TreeGrafter"/>
</dbReference>
<keyword evidence="2" id="KW-0479">Metal-binding</keyword>
<dbReference type="GO" id="GO:0005634">
    <property type="term" value="C:nucleus"/>
    <property type="evidence" value="ECO:0007669"/>
    <property type="project" value="UniProtKB-SubCell"/>
</dbReference>
<feature type="compositionally biased region" description="Polar residues" evidence="9">
    <location>
        <begin position="483"/>
        <end position="514"/>
    </location>
</feature>
<evidence type="ECO:0000313" key="13">
    <source>
        <dbReference type="Proteomes" id="UP001320420"/>
    </source>
</evidence>
<evidence type="ECO:0000256" key="5">
    <source>
        <dbReference type="ARBA" id="ARBA00022833"/>
    </source>
</evidence>
<evidence type="ECO:0000256" key="1">
    <source>
        <dbReference type="ARBA" id="ARBA00004123"/>
    </source>
</evidence>
<sequence>MAPTLESRSALVARSPSMSPGAIAGAVIGAFFGGGFVLIVLGFLYFRYRRLFKEWQAEDGPETKPTASHRRNSLSDQAIPPEEPPAQQVQRQASIKDEKPSQHWLGRGGPADSRSYATRAFGDDSMRGYETIPAQQQQVHQGYYPGDITDPSQSQTISGSQQQTLPLSLDVGLIDPAAANSSYYDTRISMESDPVRPPVPLSRQMSELYEAQLKQSREKKGSGSSFKRILDYTFGRKRSTHTSTNSPHSARTANQQFFPTSPIDGSSGIKQESDTDDSRGVPSSRTGQFTTEPEEIDQETQGTQENAERGPKVIPPYKDAGLRQTTETDSDLPPVDFGPNAVASSGSSYGLPPVGTHPAAAQPPSRVQERLQSPDIPEPMDIDTSTQAPGPSGLRTSHSPSLSETFVSPMKIMNPSTATEKAAYTEYQIENSASPPPMLPDLEIQNSDRGPDAPSIAVPVDDDDDVDVDDYLDIPSPDEPRQSSDSFDFSTTPGQSSTDPSSGRTPDTRITASPSPYPAGPTFLPVKHEPESSTSPESTRLSPHSGKHICDECQREFDQPHKLNHHKRYHDRKHNCPYDGCDKRFGTKTHLDRHINDKHLKTKAYHCTDPSCPYFKGGKAFPRKDNWRRHMTNKHRVTPDQLEAMDQSVG</sequence>
<keyword evidence="5" id="KW-0862">Zinc</keyword>
<evidence type="ECO:0000256" key="3">
    <source>
        <dbReference type="ARBA" id="ARBA00022737"/>
    </source>
</evidence>
<dbReference type="PROSITE" id="PS00028">
    <property type="entry name" value="ZINC_FINGER_C2H2_1"/>
    <property type="match status" value="2"/>
</dbReference>
<evidence type="ECO:0000256" key="8">
    <source>
        <dbReference type="PROSITE-ProRule" id="PRU00042"/>
    </source>
</evidence>
<comment type="caution">
    <text evidence="12">The sequence shown here is derived from an EMBL/GenBank/DDBJ whole genome shotgun (WGS) entry which is preliminary data.</text>
</comment>
<dbReference type="PANTHER" id="PTHR24404:SF114">
    <property type="entry name" value="KLUMPFUSS, ISOFORM B-RELATED"/>
    <property type="match status" value="1"/>
</dbReference>
<keyword evidence="13" id="KW-1185">Reference proteome</keyword>
<keyword evidence="7" id="KW-0539">Nucleus</keyword>
<feature type="compositionally biased region" description="Low complexity" evidence="9">
    <location>
        <begin position="77"/>
        <end position="93"/>
    </location>
</feature>
<keyword evidence="10" id="KW-0812">Transmembrane</keyword>
<evidence type="ECO:0000256" key="9">
    <source>
        <dbReference type="SAM" id="MobiDB-lite"/>
    </source>
</evidence>
<feature type="compositionally biased region" description="Polar residues" evidence="9">
    <location>
        <begin position="383"/>
        <end position="406"/>
    </location>
</feature>
<dbReference type="PANTHER" id="PTHR24404">
    <property type="entry name" value="ZINC FINGER PROTEIN"/>
    <property type="match status" value="1"/>
</dbReference>
<dbReference type="GO" id="GO:0000978">
    <property type="term" value="F:RNA polymerase II cis-regulatory region sequence-specific DNA binding"/>
    <property type="evidence" value="ECO:0007669"/>
    <property type="project" value="TreeGrafter"/>
</dbReference>
<keyword evidence="4 8" id="KW-0863">Zinc-finger</keyword>
<dbReference type="SMART" id="SM00355">
    <property type="entry name" value="ZnF_C2H2"/>
    <property type="match status" value="3"/>
</dbReference>
<dbReference type="Proteomes" id="UP001320420">
    <property type="component" value="Unassembled WGS sequence"/>
</dbReference>
<name>A0AAN9UY46_9PEZI</name>
<comment type="subcellular location">
    <subcellularLocation>
        <location evidence="1">Nucleus</location>
    </subcellularLocation>
</comment>
<protein>
    <recommendedName>
        <fullName evidence="11">C2H2-type domain-containing protein</fullName>
    </recommendedName>
</protein>
<feature type="compositionally biased region" description="Polar residues" evidence="9">
    <location>
        <begin position="281"/>
        <end position="291"/>
    </location>
</feature>
<evidence type="ECO:0000256" key="10">
    <source>
        <dbReference type="SAM" id="Phobius"/>
    </source>
</evidence>
<dbReference type="GO" id="GO:0003700">
    <property type="term" value="F:DNA-binding transcription factor activity"/>
    <property type="evidence" value="ECO:0007669"/>
    <property type="project" value="TreeGrafter"/>
</dbReference>
<evidence type="ECO:0000256" key="7">
    <source>
        <dbReference type="ARBA" id="ARBA00023242"/>
    </source>
</evidence>
<keyword evidence="10" id="KW-1133">Transmembrane helix</keyword>
<dbReference type="InterPro" id="IPR036236">
    <property type="entry name" value="Znf_C2H2_sf"/>
</dbReference>
<organism evidence="12 13">
    <name type="scientific">Diatrype stigma</name>
    <dbReference type="NCBI Taxonomy" id="117547"/>
    <lineage>
        <taxon>Eukaryota</taxon>
        <taxon>Fungi</taxon>
        <taxon>Dikarya</taxon>
        <taxon>Ascomycota</taxon>
        <taxon>Pezizomycotina</taxon>
        <taxon>Sordariomycetes</taxon>
        <taxon>Xylariomycetidae</taxon>
        <taxon>Xylariales</taxon>
        <taxon>Diatrypaceae</taxon>
        <taxon>Diatrype</taxon>
    </lineage>
</organism>
<reference evidence="12 13" key="1">
    <citation type="submission" date="2024-02" db="EMBL/GenBank/DDBJ databases">
        <title>De novo assembly and annotation of 12 fungi associated with fruit tree decline syndrome in Ontario, Canada.</title>
        <authorList>
            <person name="Sulman M."/>
            <person name="Ellouze W."/>
            <person name="Ilyukhin E."/>
        </authorList>
    </citation>
    <scope>NUCLEOTIDE SEQUENCE [LARGE SCALE GENOMIC DNA]</scope>
    <source>
        <strain evidence="12 13">M11/M66-122</strain>
    </source>
</reference>
<dbReference type="PROSITE" id="PS50157">
    <property type="entry name" value="ZINC_FINGER_C2H2_2"/>
    <property type="match status" value="2"/>
</dbReference>
<feature type="compositionally biased region" description="Acidic residues" evidence="9">
    <location>
        <begin position="460"/>
        <end position="472"/>
    </location>
</feature>
<evidence type="ECO:0000313" key="12">
    <source>
        <dbReference type="EMBL" id="KAK7756508.1"/>
    </source>
</evidence>
<feature type="region of interest" description="Disordered" evidence="9">
    <location>
        <begin position="237"/>
        <end position="546"/>
    </location>
</feature>
<dbReference type="EMBL" id="JAKJXP020000006">
    <property type="protein sequence ID" value="KAK7756508.1"/>
    <property type="molecule type" value="Genomic_DNA"/>
</dbReference>
<keyword evidence="3" id="KW-0677">Repeat</keyword>
<feature type="compositionally biased region" description="Polar residues" evidence="9">
    <location>
        <begin position="241"/>
        <end position="259"/>
    </location>
</feature>
<keyword evidence="6" id="KW-0238">DNA-binding</keyword>
<evidence type="ECO:0000256" key="4">
    <source>
        <dbReference type="ARBA" id="ARBA00022771"/>
    </source>
</evidence>
<dbReference type="GO" id="GO:0008270">
    <property type="term" value="F:zinc ion binding"/>
    <property type="evidence" value="ECO:0007669"/>
    <property type="project" value="UniProtKB-KW"/>
</dbReference>
<dbReference type="SUPFAM" id="SSF57667">
    <property type="entry name" value="beta-beta-alpha zinc fingers"/>
    <property type="match status" value="1"/>
</dbReference>
<feature type="region of interest" description="Disordered" evidence="9">
    <location>
        <begin position="58"/>
        <end position="118"/>
    </location>
</feature>
<feature type="domain" description="C2H2-type" evidence="11">
    <location>
        <begin position="548"/>
        <end position="575"/>
    </location>
</feature>
<evidence type="ECO:0000259" key="11">
    <source>
        <dbReference type="PROSITE" id="PS50157"/>
    </source>
</evidence>
<gene>
    <name evidence="12" type="ORF">SLS62_001342</name>
</gene>
<keyword evidence="10" id="KW-0472">Membrane</keyword>
<evidence type="ECO:0000256" key="2">
    <source>
        <dbReference type="ARBA" id="ARBA00022723"/>
    </source>
</evidence>
<dbReference type="InterPro" id="IPR013087">
    <property type="entry name" value="Znf_C2H2_type"/>
</dbReference>
<evidence type="ECO:0000256" key="6">
    <source>
        <dbReference type="ARBA" id="ARBA00023125"/>
    </source>
</evidence>
<dbReference type="Gene3D" id="3.30.160.60">
    <property type="entry name" value="Classic Zinc Finger"/>
    <property type="match status" value="1"/>
</dbReference>